<dbReference type="PANTHER" id="PTHR42878">
    <property type="entry name" value="TWO-COMPONENT HISTIDINE KINASE"/>
    <property type="match status" value="1"/>
</dbReference>
<dbReference type="PROSITE" id="PS50885">
    <property type="entry name" value="HAMP"/>
    <property type="match status" value="1"/>
</dbReference>
<evidence type="ECO:0000256" key="9">
    <source>
        <dbReference type="ARBA" id="ARBA00023012"/>
    </source>
</evidence>
<dbReference type="SUPFAM" id="SSF47384">
    <property type="entry name" value="Homodimeric domain of signal transducing histidine kinase"/>
    <property type="match status" value="1"/>
</dbReference>
<keyword evidence="5" id="KW-0808">Transferase</keyword>
<dbReference type="CDD" id="cd06225">
    <property type="entry name" value="HAMP"/>
    <property type="match status" value="1"/>
</dbReference>
<dbReference type="GO" id="GO:0030295">
    <property type="term" value="F:protein kinase activator activity"/>
    <property type="evidence" value="ECO:0007669"/>
    <property type="project" value="TreeGrafter"/>
</dbReference>
<evidence type="ECO:0000256" key="1">
    <source>
        <dbReference type="ARBA" id="ARBA00000085"/>
    </source>
</evidence>
<protein>
    <recommendedName>
        <fullName evidence="3">histidine kinase</fullName>
        <ecNumber evidence="3">2.7.13.3</ecNumber>
    </recommendedName>
</protein>
<sequence length="478" mass="52677">MKTTFSRLFTLLAALILLCLVLMGVAFRAVLVGYLEDETRENLQSNGEALARLASVYDYTGELDSRWGDFRMGLTTVAAVADSDAVFCDTDGKIRLCSCKSVSDCIHTGAAVPQEMIDTVLSEGQHFFETSLPGLYQEEHFIEGVAVTSPASNKAVGVILMIAPTDQIQGLLKNTTAIFFYVCVFVLVAAMLGSYLLSRSQSRSLEAVTKAATRFGRGDLEARVPVGGRNTIEMDELAQAFNTMAESLAKSETRRQEFVANVSHELKTPMTTIAGFLDGMLDGTIPPEQHKHYMQIVSDEVRRLSRLVRSMLEISRLQSQGISEEKKRRFDLGETIGQVLISFEQRVSRKNLRVDVELPDRPVWTRADPDSITQVIYNLTDNAIKFCNPGGMLSIRLSTEGGKARVTVQNTGPTVSPEELPLLFDRFHKADKSRSADREGVGLGLYIVKTILNSHGEDISVTSENGLTAFTFTLPLVR</sequence>
<dbReference type="GO" id="GO:0007234">
    <property type="term" value="P:osmosensory signaling via phosphorelay pathway"/>
    <property type="evidence" value="ECO:0007669"/>
    <property type="project" value="TreeGrafter"/>
</dbReference>
<reference evidence="14" key="1">
    <citation type="submission" date="2020-10" db="EMBL/GenBank/DDBJ databases">
        <authorList>
            <person name="Gilroy R."/>
        </authorList>
    </citation>
    <scope>NUCLEOTIDE SEQUENCE</scope>
    <source>
        <strain evidence="14">ChiHjej9B8-7071</strain>
    </source>
</reference>
<comment type="catalytic activity">
    <reaction evidence="1">
        <text>ATP + protein L-histidine = ADP + protein N-phospho-L-histidine.</text>
        <dbReference type="EC" id="2.7.13.3"/>
    </reaction>
</comment>
<dbReference type="Pfam" id="PF00512">
    <property type="entry name" value="HisKA"/>
    <property type="match status" value="1"/>
</dbReference>
<dbReference type="InterPro" id="IPR050351">
    <property type="entry name" value="BphY/WalK/GraS-like"/>
</dbReference>
<dbReference type="Gene3D" id="6.10.340.10">
    <property type="match status" value="1"/>
</dbReference>
<dbReference type="InterPro" id="IPR003594">
    <property type="entry name" value="HATPase_dom"/>
</dbReference>
<keyword evidence="4" id="KW-0597">Phosphoprotein</keyword>
<dbReference type="GO" id="GO:0016020">
    <property type="term" value="C:membrane"/>
    <property type="evidence" value="ECO:0007669"/>
    <property type="project" value="UniProtKB-SubCell"/>
</dbReference>
<comment type="subcellular location">
    <subcellularLocation>
        <location evidence="2">Membrane</location>
    </subcellularLocation>
</comment>
<comment type="caution">
    <text evidence="14">The sequence shown here is derived from an EMBL/GenBank/DDBJ whole genome shotgun (WGS) entry which is preliminary data.</text>
</comment>
<accession>A0A9D1A8L8</accession>
<dbReference type="FunFam" id="1.10.287.130:FF:000001">
    <property type="entry name" value="Two-component sensor histidine kinase"/>
    <property type="match status" value="1"/>
</dbReference>
<dbReference type="InterPro" id="IPR003661">
    <property type="entry name" value="HisK_dim/P_dom"/>
</dbReference>
<evidence type="ECO:0000259" key="13">
    <source>
        <dbReference type="PROSITE" id="PS50885"/>
    </source>
</evidence>
<dbReference type="EC" id="2.7.13.3" evidence="3"/>
<dbReference type="EMBL" id="DVGD01000165">
    <property type="protein sequence ID" value="HIR09812.1"/>
    <property type="molecule type" value="Genomic_DNA"/>
</dbReference>
<evidence type="ECO:0000256" key="8">
    <source>
        <dbReference type="ARBA" id="ARBA00022840"/>
    </source>
</evidence>
<keyword evidence="8" id="KW-0067">ATP-binding</keyword>
<keyword evidence="11" id="KW-1133">Transmembrane helix</keyword>
<name>A0A9D1A8L8_9FIRM</name>
<dbReference type="InterPro" id="IPR004358">
    <property type="entry name" value="Sig_transdc_His_kin-like_C"/>
</dbReference>
<dbReference type="InterPro" id="IPR003660">
    <property type="entry name" value="HAMP_dom"/>
</dbReference>
<dbReference type="Pfam" id="PF00672">
    <property type="entry name" value="HAMP"/>
    <property type="match status" value="1"/>
</dbReference>
<keyword evidence="9" id="KW-0902">Two-component regulatory system</keyword>
<feature type="domain" description="Histidine kinase" evidence="12">
    <location>
        <begin position="261"/>
        <end position="478"/>
    </location>
</feature>
<evidence type="ECO:0000256" key="3">
    <source>
        <dbReference type="ARBA" id="ARBA00012438"/>
    </source>
</evidence>
<keyword evidence="11" id="KW-0812">Transmembrane</keyword>
<keyword evidence="6" id="KW-0547">Nucleotide-binding</keyword>
<reference evidence="14" key="2">
    <citation type="journal article" date="2021" name="PeerJ">
        <title>Extensive microbial diversity within the chicken gut microbiome revealed by metagenomics and culture.</title>
        <authorList>
            <person name="Gilroy R."/>
            <person name="Ravi A."/>
            <person name="Getino M."/>
            <person name="Pursley I."/>
            <person name="Horton D.L."/>
            <person name="Alikhan N.F."/>
            <person name="Baker D."/>
            <person name="Gharbi K."/>
            <person name="Hall N."/>
            <person name="Watson M."/>
            <person name="Adriaenssens E.M."/>
            <person name="Foster-Nyarko E."/>
            <person name="Jarju S."/>
            <person name="Secka A."/>
            <person name="Antonio M."/>
            <person name="Oren A."/>
            <person name="Chaudhuri R.R."/>
            <person name="La Ragione R."/>
            <person name="Hildebrand F."/>
            <person name="Pallen M.J."/>
        </authorList>
    </citation>
    <scope>NUCLEOTIDE SEQUENCE</scope>
    <source>
        <strain evidence="14">ChiHjej9B8-7071</strain>
    </source>
</reference>
<dbReference type="Gene3D" id="3.30.565.10">
    <property type="entry name" value="Histidine kinase-like ATPase, C-terminal domain"/>
    <property type="match status" value="1"/>
</dbReference>
<evidence type="ECO:0000256" key="11">
    <source>
        <dbReference type="SAM" id="Phobius"/>
    </source>
</evidence>
<proteinExistence type="predicted"/>
<dbReference type="SMART" id="SM00387">
    <property type="entry name" value="HATPase_c"/>
    <property type="match status" value="1"/>
</dbReference>
<dbReference type="CDD" id="cd00082">
    <property type="entry name" value="HisKA"/>
    <property type="match status" value="1"/>
</dbReference>
<dbReference type="Pfam" id="PF02518">
    <property type="entry name" value="HATPase_c"/>
    <property type="match status" value="1"/>
</dbReference>
<evidence type="ECO:0000256" key="2">
    <source>
        <dbReference type="ARBA" id="ARBA00004370"/>
    </source>
</evidence>
<gene>
    <name evidence="14" type="ORF">IAA70_05350</name>
</gene>
<evidence type="ECO:0000313" key="15">
    <source>
        <dbReference type="Proteomes" id="UP000824258"/>
    </source>
</evidence>
<feature type="domain" description="HAMP" evidence="13">
    <location>
        <begin position="199"/>
        <end position="253"/>
    </location>
</feature>
<dbReference type="GO" id="GO:0000156">
    <property type="term" value="F:phosphorelay response regulator activity"/>
    <property type="evidence" value="ECO:0007669"/>
    <property type="project" value="TreeGrafter"/>
</dbReference>
<evidence type="ECO:0000313" key="14">
    <source>
        <dbReference type="EMBL" id="HIR09812.1"/>
    </source>
</evidence>
<dbReference type="PANTHER" id="PTHR42878:SF7">
    <property type="entry name" value="SENSOR HISTIDINE KINASE GLRK"/>
    <property type="match status" value="1"/>
</dbReference>
<dbReference type="FunFam" id="3.30.565.10:FF:000006">
    <property type="entry name" value="Sensor histidine kinase WalK"/>
    <property type="match status" value="1"/>
</dbReference>
<dbReference type="InterPro" id="IPR005467">
    <property type="entry name" value="His_kinase_dom"/>
</dbReference>
<keyword evidence="7 14" id="KW-0418">Kinase</keyword>
<dbReference type="PROSITE" id="PS50109">
    <property type="entry name" value="HIS_KIN"/>
    <property type="match status" value="1"/>
</dbReference>
<dbReference type="SMART" id="SM00304">
    <property type="entry name" value="HAMP"/>
    <property type="match status" value="1"/>
</dbReference>
<evidence type="ECO:0000256" key="7">
    <source>
        <dbReference type="ARBA" id="ARBA00022777"/>
    </source>
</evidence>
<dbReference type="InterPro" id="IPR036890">
    <property type="entry name" value="HATPase_C_sf"/>
</dbReference>
<dbReference type="SMART" id="SM00388">
    <property type="entry name" value="HisKA"/>
    <property type="match status" value="1"/>
</dbReference>
<dbReference type="Gene3D" id="1.10.287.130">
    <property type="match status" value="1"/>
</dbReference>
<dbReference type="SUPFAM" id="SSF158472">
    <property type="entry name" value="HAMP domain-like"/>
    <property type="match status" value="1"/>
</dbReference>
<dbReference type="InterPro" id="IPR036097">
    <property type="entry name" value="HisK_dim/P_sf"/>
</dbReference>
<dbReference type="AlphaFoldDB" id="A0A9D1A8L8"/>
<dbReference type="SUPFAM" id="SSF55874">
    <property type="entry name" value="ATPase domain of HSP90 chaperone/DNA topoisomerase II/histidine kinase"/>
    <property type="match status" value="1"/>
</dbReference>
<feature type="transmembrane region" description="Helical" evidence="11">
    <location>
        <begin position="178"/>
        <end position="197"/>
    </location>
</feature>
<evidence type="ECO:0000259" key="12">
    <source>
        <dbReference type="PROSITE" id="PS50109"/>
    </source>
</evidence>
<dbReference type="Proteomes" id="UP000824258">
    <property type="component" value="Unassembled WGS sequence"/>
</dbReference>
<evidence type="ECO:0000256" key="5">
    <source>
        <dbReference type="ARBA" id="ARBA00022679"/>
    </source>
</evidence>
<evidence type="ECO:0000256" key="10">
    <source>
        <dbReference type="ARBA" id="ARBA00023136"/>
    </source>
</evidence>
<dbReference type="GO" id="GO:0000155">
    <property type="term" value="F:phosphorelay sensor kinase activity"/>
    <property type="evidence" value="ECO:0007669"/>
    <property type="project" value="InterPro"/>
</dbReference>
<evidence type="ECO:0000256" key="4">
    <source>
        <dbReference type="ARBA" id="ARBA00022553"/>
    </source>
</evidence>
<keyword evidence="10 11" id="KW-0472">Membrane</keyword>
<organism evidence="14 15">
    <name type="scientific">Candidatus Avoscillospira stercoripullorum</name>
    <dbReference type="NCBI Taxonomy" id="2840709"/>
    <lineage>
        <taxon>Bacteria</taxon>
        <taxon>Bacillati</taxon>
        <taxon>Bacillota</taxon>
        <taxon>Clostridia</taxon>
        <taxon>Eubacteriales</taxon>
        <taxon>Oscillospiraceae</taxon>
        <taxon>Oscillospiraceae incertae sedis</taxon>
        <taxon>Candidatus Avoscillospira</taxon>
    </lineage>
</organism>
<evidence type="ECO:0000256" key="6">
    <source>
        <dbReference type="ARBA" id="ARBA00022741"/>
    </source>
</evidence>
<dbReference type="PRINTS" id="PR00344">
    <property type="entry name" value="BCTRLSENSOR"/>
</dbReference>